<dbReference type="RefSeq" id="WP_251260992.1">
    <property type="nucleotide sequence ID" value="NZ_JAMQGP010000003.1"/>
</dbReference>
<dbReference type="EMBL" id="JAMQGP010000003">
    <property type="protein sequence ID" value="MCM2679544.1"/>
    <property type="molecule type" value="Genomic_DNA"/>
</dbReference>
<dbReference type="PROSITE" id="PS51257">
    <property type="entry name" value="PROKAR_LIPOPROTEIN"/>
    <property type="match status" value="1"/>
</dbReference>
<keyword evidence="3" id="KW-0998">Cell outer membrane</keyword>
<protein>
    <submittedName>
        <fullName evidence="6">OmpA family protein</fullName>
    </submittedName>
</protein>
<dbReference type="InterPro" id="IPR050330">
    <property type="entry name" value="Bact_OuterMem_StrucFunc"/>
</dbReference>
<sequence>MRTLICSLLALSAVGCASTPWPQEGRGGMAEHESNLLGWLDSSSDTPMGPEHGLKFEMTIVKHHLDLLVLEGAELCFPASVAQARLREQRMMRELQGGLALDAANDIEIQQHFLHTLEERLDHVKRGGACKPTGIAGMSSSQLIDGLHPLLNSNNQFAFDSSELTPAYRDQLNRVVPLLQSAELAMVITGHTDIQGSGNKQLSQQRAQTVASYLQSQGVSQQRMLVRAQGSSAPYEDGNSVEHFHSNRRVTISLIEPAMLPGGRQ</sequence>
<evidence type="ECO:0000313" key="6">
    <source>
        <dbReference type="EMBL" id="MCM2679544.1"/>
    </source>
</evidence>
<dbReference type="GO" id="GO:0009279">
    <property type="term" value="C:cell outer membrane"/>
    <property type="evidence" value="ECO:0007669"/>
    <property type="project" value="UniProtKB-SubCell"/>
</dbReference>
<dbReference type="InterPro" id="IPR006664">
    <property type="entry name" value="OMP_bac"/>
</dbReference>
<dbReference type="AlphaFoldDB" id="A0AA41W6M6"/>
<dbReference type="PROSITE" id="PS51123">
    <property type="entry name" value="OMPA_2"/>
    <property type="match status" value="1"/>
</dbReference>
<keyword evidence="2 4" id="KW-0472">Membrane</keyword>
<dbReference type="PANTHER" id="PTHR30329:SF21">
    <property type="entry name" value="LIPOPROTEIN YIAD-RELATED"/>
    <property type="match status" value="1"/>
</dbReference>
<evidence type="ECO:0000256" key="2">
    <source>
        <dbReference type="ARBA" id="ARBA00023136"/>
    </source>
</evidence>
<dbReference type="PRINTS" id="PR01021">
    <property type="entry name" value="OMPADOMAIN"/>
</dbReference>
<keyword evidence="7" id="KW-1185">Reference proteome</keyword>
<evidence type="ECO:0000256" key="3">
    <source>
        <dbReference type="ARBA" id="ARBA00023237"/>
    </source>
</evidence>
<proteinExistence type="predicted"/>
<dbReference type="Proteomes" id="UP001165393">
    <property type="component" value="Unassembled WGS sequence"/>
</dbReference>
<comment type="caution">
    <text evidence="6">The sequence shown here is derived from an EMBL/GenBank/DDBJ whole genome shotgun (WGS) entry which is preliminary data.</text>
</comment>
<reference evidence="6 7" key="1">
    <citation type="journal article" date="2013" name="Antonie Van Leeuwenhoek">
        <title>Echinimonas agarilytica gen. nov., sp. nov., a new gammaproteobacterium isolated from the sea urchin Strongylocentrotus intermedius.</title>
        <authorList>
            <person name="Nedashkovskaya O.I."/>
            <person name="Stenkova A.M."/>
            <person name="Zhukova N.V."/>
            <person name="Van Trappen S."/>
            <person name="Lee J.S."/>
            <person name="Kim S.B."/>
        </authorList>
    </citation>
    <scope>NUCLEOTIDE SEQUENCE [LARGE SCALE GENOMIC DNA]</scope>
    <source>
        <strain evidence="6 7">KMM 6351</strain>
    </source>
</reference>
<dbReference type="InterPro" id="IPR036737">
    <property type="entry name" value="OmpA-like_sf"/>
</dbReference>
<organism evidence="6 7">
    <name type="scientific">Echinimonas agarilytica</name>
    <dbReference type="NCBI Taxonomy" id="1215918"/>
    <lineage>
        <taxon>Bacteria</taxon>
        <taxon>Pseudomonadati</taxon>
        <taxon>Pseudomonadota</taxon>
        <taxon>Gammaproteobacteria</taxon>
        <taxon>Alteromonadales</taxon>
        <taxon>Echinimonadaceae</taxon>
        <taxon>Echinimonas</taxon>
    </lineage>
</organism>
<comment type="subcellular location">
    <subcellularLocation>
        <location evidence="1">Cell outer membrane</location>
    </subcellularLocation>
</comment>
<dbReference type="Gene3D" id="3.30.1330.60">
    <property type="entry name" value="OmpA-like domain"/>
    <property type="match status" value="1"/>
</dbReference>
<evidence type="ECO:0000256" key="1">
    <source>
        <dbReference type="ARBA" id="ARBA00004442"/>
    </source>
</evidence>
<evidence type="ECO:0000313" key="7">
    <source>
        <dbReference type="Proteomes" id="UP001165393"/>
    </source>
</evidence>
<evidence type="ECO:0000259" key="5">
    <source>
        <dbReference type="PROSITE" id="PS51123"/>
    </source>
</evidence>
<evidence type="ECO:0000256" key="4">
    <source>
        <dbReference type="PROSITE-ProRule" id="PRU00473"/>
    </source>
</evidence>
<gene>
    <name evidence="6" type="ORF">NAF29_07670</name>
</gene>
<dbReference type="PANTHER" id="PTHR30329">
    <property type="entry name" value="STATOR ELEMENT OF FLAGELLAR MOTOR COMPLEX"/>
    <property type="match status" value="1"/>
</dbReference>
<dbReference type="CDD" id="cd07185">
    <property type="entry name" value="OmpA_C-like"/>
    <property type="match status" value="1"/>
</dbReference>
<dbReference type="SUPFAM" id="SSF103088">
    <property type="entry name" value="OmpA-like"/>
    <property type="match status" value="1"/>
</dbReference>
<name>A0AA41W6M6_9GAMM</name>
<dbReference type="InterPro" id="IPR006665">
    <property type="entry name" value="OmpA-like"/>
</dbReference>
<feature type="domain" description="OmpA-like" evidence="5">
    <location>
        <begin position="144"/>
        <end position="258"/>
    </location>
</feature>
<accession>A0AA41W6M6</accession>
<dbReference type="Pfam" id="PF00691">
    <property type="entry name" value="OmpA"/>
    <property type="match status" value="1"/>
</dbReference>